<dbReference type="InterPro" id="IPR008274">
    <property type="entry name" value="AldOxase/xan_DH_MoCoBD1"/>
</dbReference>
<protein>
    <submittedName>
        <fullName evidence="2">Molybdopterin cofactor-binding domain-containing protein</fullName>
    </submittedName>
</protein>
<dbReference type="Pfam" id="PF02738">
    <property type="entry name" value="MoCoBD_1"/>
    <property type="match status" value="1"/>
</dbReference>
<reference evidence="2" key="1">
    <citation type="submission" date="2023-10" db="EMBL/GenBank/DDBJ databases">
        <title>Screening of Alkalihalophilus pseudofirmusBZ-TG-HK211 and Its Alleviation of Salt Stress on Rapeseed Growth.</title>
        <authorList>
            <person name="Zhao B."/>
            <person name="Guo T."/>
        </authorList>
    </citation>
    <scope>NUCLEOTIDE SEQUENCE</scope>
    <source>
        <strain evidence="2">BZ-TG-HK211</strain>
    </source>
</reference>
<feature type="non-terminal residue" evidence="2">
    <location>
        <position position="1"/>
    </location>
</feature>
<feature type="non-terminal residue" evidence="2">
    <location>
        <position position="80"/>
    </location>
</feature>
<organism evidence="2 3">
    <name type="scientific">Alkalihalophilus pseudofirmus</name>
    <name type="common">Bacillus pseudofirmus</name>
    <dbReference type="NCBI Taxonomy" id="79885"/>
    <lineage>
        <taxon>Bacteria</taxon>
        <taxon>Bacillati</taxon>
        <taxon>Bacillota</taxon>
        <taxon>Bacilli</taxon>
        <taxon>Bacillales</taxon>
        <taxon>Bacillaceae</taxon>
        <taxon>Alkalihalophilus</taxon>
    </lineage>
</organism>
<gene>
    <name evidence="2" type="ORF">RYX45_24925</name>
</gene>
<dbReference type="EMBL" id="JAWJAY010001415">
    <property type="protein sequence ID" value="MDV2888409.1"/>
    <property type="molecule type" value="Genomic_DNA"/>
</dbReference>
<dbReference type="GO" id="GO:0016491">
    <property type="term" value="F:oxidoreductase activity"/>
    <property type="evidence" value="ECO:0007669"/>
    <property type="project" value="InterPro"/>
</dbReference>
<evidence type="ECO:0000259" key="1">
    <source>
        <dbReference type="Pfam" id="PF02738"/>
    </source>
</evidence>
<dbReference type="Proteomes" id="UP001285636">
    <property type="component" value="Unassembled WGS sequence"/>
</dbReference>
<dbReference type="Gene3D" id="3.30.365.10">
    <property type="entry name" value="Aldehyde oxidase/xanthine dehydrogenase, molybdopterin binding domain"/>
    <property type="match status" value="1"/>
</dbReference>
<proteinExistence type="predicted"/>
<name>A0AAJ2NTC3_ALKPS</name>
<dbReference type="RefSeq" id="WP_323468331.1">
    <property type="nucleotide sequence ID" value="NZ_JAWJAY010001415.1"/>
</dbReference>
<sequence length="80" mass="8724">YPVPGTNIATHTKIRKGQMEKGWAESETVVEASFSFAPSDHAAMETRCATAEIFPDGNIIIMTASQAPFMAKRLIADYFG</sequence>
<accession>A0AAJ2NTC3</accession>
<evidence type="ECO:0000313" key="3">
    <source>
        <dbReference type="Proteomes" id="UP001285636"/>
    </source>
</evidence>
<feature type="domain" description="Aldehyde oxidase/xanthine dehydrogenase first molybdopterin binding" evidence="1">
    <location>
        <begin position="7"/>
        <end position="80"/>
    </location>
</feature>
<dbReference type="AlphaFoldDB" id="A0AAJ2NTC3"/>
<comment type="caution">
    <text evidence="2">The sequence shown here is derived from an EMBL/GenBank/DDBJ whole genome shotgun (WGS) entry which is preliminary data.</text>
</comment>
<dbReference type="SUPFAM" id="SSF56003">
    <property type="entry name" value="Molybdenum cofactor-binding domain"/>
    <property type="match status" value="1"/>
</dbReference>
<evidence type="ECO:0000313" key="2">
    <source>
        <dbReference type="EMBL" id="MDV2888409.1"/>
    </source>
</evidence>
<dbReference type="InterPro" id="IPR037165">
    <property type="entry name" value="AldOxase/xan_DH_Mopterin-bd_sf"/>
</dbReference>